<accession>A0ABU6BKK7</accession>
<dbReference type="EMBL" id="JPYA02000004">
    <property type="protein sequence ID" value="MEB3751938.1"/>
    <property type="molecule type" value="Genomic_DNA"/>
</dbReference>
<evidence type="ECO:0000313" key="2">
    <source>
        <dbReference type="Proteomes" id="UP000029267"/>
    </source>
</evidence>
<name>A0ABU6BKK7_9BACL</name>
<comment type="caution">
    <text evidence="1">The sequence shown here is derived from an EMBL/GenBank/DDBJ whole genome shotgun (WGS) entry which is preliminary data.</text>
</comment>
<proteinExistence type="predicted"/>
<organism evidence="1 2">
    <name type="scientific">Geobacillus icigianus</name>
    <dbReference type="NCBI Taxonomy" id="1430331"/>
    <lineage>
        <taxon>Bacteria</taxon>
        <taxon>Bacillati</taxon>
        <taxon>Bacillota</taxon>
        <taxon>Bacilli</taxon>
        <taxon>Bacillales</taxon>
        <taxon>Anoxybacillaceae</taxon>
        <taxon>Geobacillus</taxon>
    </lineage>
</organism>
<gene>
    <name evidence="1" type="ORF">EP10_002810</name>
</gene>
<keyword evidence="2" id="KW-1185">Reference proteome</keyword>
<protein>
    <submittedName>
        <fullName evidence="1">Uncharacterized protein</fullName>
    </submittedName>
</protein>
<dbReference type="Proteomes" id="UP000029267">
    <property type="component" value="Unassembled WGS sequence"/>
</dbReference>
<evidence type="ECO:0000313" key="1">
    <source>
        <dbReference type="EMBL" id="MEB3751938.1"/>
    </source>
</evidence>
<reference evidence="1 2" key="1">
    <citation type="journal article" date="2014" name="Genome Announc.">
        <title>Draft Genome Sequence of Geobacillus icigianus Strain G1w1T Isolated from Hot Springs in the Valley of Geysers, Kamchatka (Russian Federation).</title>
        <authorList>
            <person name="Bryanskaya A.V."/>
            <person name="Rozanov A.S."/>
            <person name="Logacheva M.D."/>
            <person name="Kotenko A.V."/>
            <person name="Peltek S.E."/>
        </authorList>
    </citation>
    <scope>NUCLEOTIDE SEQUENCE [LARGE SCALE GENOMIC DNA]</scope>
    <source>
        <strain evidence="1 2">G1w1</strain>
    </source>
</reference>
<sequence length="48" mass="5801">MITFFIDEVKHQSVDIGDMDRYHFEFLQPIFEHKRFAETTERGKKPKG</sequence>